<gene>
    <name evidence="7" type="ORF">OESDEN_02586</name>
</gene>
<evidence type="ECO:0000313" key="8">
    <source>
        <dbReference type="Proteomes" id="UP000053660"/>
    </source>
</evidence>
<protein>
    <recommendedName>
        <fullName evidence="2">glucuronosyltransferase</fullName>
        <ecNumber evidence="2">2.4.1.17</ecNumber>
    </recommendedName>
</protein>
<dbReference type="EC" id="2.4.1.17" evidence="2"/>
<comment type="catalytic activity">
    <reaction evidence="6">
        <text>glucuronate acceptor + UDP-alpha-D-glucuronate = acceptor beta-D-glucuronoside + UDP + H(+)</text>
        <dbReference type="Rhea" id="RHEA:21032"/>
        <dbReference type="ChEBI" id="CHEBI:15378"/>
        <dbReference type="ChEBI" id="CHEBI:58052"/>
        <dbReference type="ChEBI" id="CHEBI:58223"/>
        <dbReference type="ChEBI" id="CHEBI:132367"/>
        <dbReference type="ChEBI" id="CHEBI:132368"/>
        <dbReference type="EC" id="2.4.1.17"/>
    </reaction>
</comment>
<dbReference type="SUPFAM" id="SSF53756">
    <property type="entry name" value="UDP-Glycosyltransferase/glycogen phosphorylase"/>
    <property type="match status" value="1"/>
</dbReference>
<dbReference type="InterPro" id="IPR050271">
    <property type="entry name" value="UDP-glycosyltransferase"/>
</dbReference>
<dbReference type="InterPro" id="IPR002213">
    <property type="entry name" value="UDP_glucos_trans"/>
</dbReference>
<evidence type="ECO:0000256" key="4">
    <source>
        <dbReference type="ARBA" id="ARBA00022679"/>
    </source>
</evidence>
<evidence type="ECO:0000256" key="2">
    <source>
        <dbReference type="ARBA" id="ARBA00012544"/>
    </source>
</evidence>
<name>A0A0B1TNK8_OESDE</name>
<dbReference type="AlphaFoldDB" id="A0A0B1TNK8"/>
<comment type="similarity">
    <text evidence="1">Belongs to the UDP-glycosyltransferase family.</text>
</comment>
<evidence type="ECO:0000256" key="5">
    <source>
        <dbReference type="ARBA" id="ARBA00022729"/>
    </source>
</evidence>
<dbReference type="GO" id="GO:0015020">
    <property type="term" value="F:glucuronosyltransferase activity"/>
    <property type="evidence" value="ECO:0007669"/>
    <property type="project" value="UniProtKB-EC"/>
</dbReference>
<keyword evidence="3" id="KW-0328">Glycosyltransferase</keyword>
<dbReference type="PANTHER" id="PTHR48043:SF23">
    <property type="entry name" value="UDP-GLUCURONOSYLTRANSFERASE"/>
    <property type="match status" value="1"/>
</dbReference>
<keyword evidence="8" id="KW-1185">Reference proteome</keyword>
<dbReference type="Proteomes" id="UP000053660">
    <property type="component" value="Unassembled WGS sequence"/>
</dbReference>
<organism evidence="7 8">
    <name type="scientific">Oesophagostomum dentatum</name>
    <name type="common">Nodular worm</name>
    <dbReference type="NCBI Taxonomy" id="61180"/>
    <lineage>
        <taxon>Eukaryota</taxon>
        <taxon>Metazoa</taxon>
        <taxon>Ecdysozoa</taxon>
        <taxon>Nematoda</taxon>
        <taxon>Chromadorea</taxon>
        <taxon>Rhabditida</taxon>
        <taxon>Rhabditina</taxon>
        <taxon>Rhabditomorpha</taxon>
        <taxon>Strongyloidea</taxon>
        <taxon>Strongylidae</taxon>
        <taxon>Oesophagostomum</taxon>
    </lineage>
</organism>
<keyword evidence="5" id="KW-0732">Signal</keyword>
<sequence length="122" mass="13460">MKKNGKEANLKKALVNDEKLQQRLREEQFDIAISEGYYVCGLGIFEVLGIKTTLVAVSNPHLDSVAYALGEPSLPSYVPGIMSTTGDKMTFAERFQNIFALLVGRMVTGYLNNNEVEDRGTA</sequence>
<dbReference type="Pfam" id="PF00201">
    <property type="entry name" value="UDPGT"/>
    <property type="match status" value="1"/>
</dbReference>
<proteinExistence type="inferred from homology"/>
<dbReference type="EMBL" id="KN549455">
    <property type="protein sequence ID" value="KHJ97432.1"/>
    <property type="molecule type" value="Genomic_DNA"/>
</dbReference>
<keyword evidence="4" id="KW-0808">Transferase</keyword>
<reference evidence="7 8" key="1">
    <citation type="submission" date="2014-03" db="EMBL/GenBank/DDBJ databases">
        <title>Draft genome of the hookworm Oesophagostomum dentatum.</title>
        <authorList>
            <person name="Mitreva M."/>
        </authorList>
    </citation>
    <scope>NUCLEOTIDE SEQUENCE [LARGE SCALE GENOMIC DNA]</scope>
    <source>
        <strain evidence="7 8">OD-Hann</strain>
    </source>
</reference>
<dbReference type="PANTHER" id="PTHR48043">
    <property type="entry name" value="EG:EG0003.4 PROTEIN-RELATED"/>
    <property type="match status" value="1"/>
</dbReference>
<evidence type="ECO:0000256" key="1">
    <source>
        <dbReference type="ARBA" id="ARBA00009995"/>
    </source>
</evidence>
<evidence type="ECO:0000256" key="3">
    <source>
        <dbReference type="ARBA" id="ARBA00022676"/>
    </source>
</evidence>
<evidence type="ECO:0000313" key="7">
    <source>
        <dbReference type="EMBL" id="KHJ97432.1"/>
    </source>
</evidence>
<evidence type="ECO:0000256" key="6">
    <source>
        <dbReference type="ARBA" id="ARBA00047475"/>
    </source>
</evidence>
<dbReference type="OrthoDB" id="5788733at2759"/>
<accession>A0A0B1TNK8</accession>